<evidence type="ECO:0000313" key="2">
    <source>
        <dbReference type="EMBL" id="GJS89304.1"/>
    </source>
</evidence>
<protein>
    <submittedName>
        <fullName evidence="2">Uncharacterized protein</fullName>
    </submittedName>
</protein>
<comment type="caution">
    <text evidence="2">The sequence shown here is derived from an EMBL/GenBank/DDBJ whole genome shotgun (WGS) entry which is preliminary data.</text>
</comment>
<dbReference type="Proteomes" id="UP001151760">
    <property type="component" value="Unassembled WGS sequence"/>
</dbReference>
<dbReference type="EMBL" id="BQNB010011340">
    <property type="protein sequence ID" value="GJS89304.1"/>
    <property type="molecule type" value="Genomic_DNA"/>
</dbReference>
<feature type="coiled-coil region" evidence="1">
    <location>
        <begin position="119"/>
        <end position="146"/>
    </location>
</feature>
<feature type="coiled-coil region" evidence="1">
    <location>
        <begin position="201"/>
        <end position="336"/>
    </location>
</feature>
<reference evidence="2" key="1">
    <citation type="journal article" date="2022" name="Int. J. Mol. Sci.">
        <title>Draft Genome of Tanacetum Coccineum: Genomic Comparison of Closely Related Tanacetum-Family Plants.</title>
        <authorList>
            <person name="Yamashiro T."/>
            <person name="Shiraishi A."/>
            <person name="Nakayama K."/>
            <person name="Satake H."/>
        </authorList>
    </citation>
    <scope>NUCLEOTIDE SEQUENCE</scope>
</reference>
<reference evidence="2" key="2">
    <citation type="submission" date="2022-01" db="EMBL/GenBank/DDBJ databases">
        <authorList>
            <person name="Yamashiro T."/>
            <person name="Shiraishi A."/>
            <person name="Satake H."/>
            <person name="Nakayama K."/>
        </authorList>
    </citation>
    <scope>NUCLEOTIDE SEQUENCE</scope>
</reference>
<gene>
    <name evidence="2" type="ORF">Tco_0771940</name>
</gene>
<evidence type="ECO:0000313" key="3">
    <source>
        <dbReference type="Proteomes" id="UP001151760"/>
    </source>
</evidence>
<accession>A0ABQ4ZGK1</accession>
<sequence>MKDPECVKKKVKIAPYDYSKENYLATFTPQKQLTLEQIFWSKDLLKMKAEALKEQTTTSRPIKALTVYPPNTPSTLIPRRITLTGLTEWERGFEQTKECYLTEVIPFFKTLKEHFEGIQKALTKEIKEMKEIFKELEAEVDQNVMNRKCDEIERKNILIVNDNLIADCLSKKVFYITTNSELTVSRFTEMHNAHTVVQARCLELKAELSKLKDKIKKDDHNELVKFFVIEKMKASIQGKDNAIKKLRMQISQLKESHSDVDRTLDFRALDFQITQLTEKVIVLQEQNELFRAENEKVKEHYKELYDYIKITRAKHIEQTTALLTKNENLKAQLRENMNCITMDFVKPRVLTPGRYAIDVEPILPHNRNNKEVHLDYLKHLKESMEILRDIVEKAKVERPLDSSLASACLYTKDSQELLEYVIGTCPKDFNTRDKQHASTPLIRKK</sequence>
<keyword evidence="3" id="KW-1185">Reference proteome</keyword>
<evidence type="ECO:0000256" key="1">
    <source>
        <dbReference type="SAM" id="Coils"/>
    </source>
</evidence>
<proteinExistence type="predicted"/>
<organism evidence="2 3">
    <name type="scientific">Tanacetum coccineum</name>
    <dbReference type="NCBI Taxonomy" id="301880"/>
    <lineage>
        <taxon>Eukaryota</taxon>
        <taxon>Viridiplantae</taxon>
        <taxon>Streptophyta</taxon>
        <taxon>Embryophyta</taxon>
        <taxon>Tracheophyta</taxon>
        <taxon>Spermatophyta</taxon>
        <taxon>Magnoliopsida</taxon>
        <taxon>eudicotyledons</taxon>
        <taxon>Gunneridae</taxon>
        <taxon>Pentapetalae</taxon>
        <taxon>asterids</taxon>
        <taxon>campanulids</taxon>
        <taxon>Asterales</taxon>
        <taxon>Asteraceae</taxon>
        <taxon>Asteroideae</taxon>
        <taxon>Anthemideae</taxon>
        <taxon>Anthemidinae</taxon>
        <taxon>Tanacetum</taxon>
    </lineage>
</organism>
<keyword evidence="1" id="KW-0175">Coiled coil</keyword>
<name>A0ABQ4ZGK1_9ASTR</name>